<reference evidence="8 9" key="1">
    <citation type="submission" date="2017-08" db="EMBL/GenBank/DDBJ databases">
        <title>USMARCv1.0.</title>
        <authorList>
            <person name="Hannum G.I."/>
            <person name="Koren S."/>
            <person name="Schroeder S.G."/>
            <person name="Chin S.C."/>
            <person name="Nonneman D.J."/>
            <person name="Becker S.A."/>
            <person name="Rosen B.D."/>
            <person name="Bickhart D.M."/>
            <person name="Putnam N.H."/>
            <person name="Green R.E."/>
            <person name="Tuggle C.K."/>
            <person name="Liu H."/>
            <person name="Rohrer G.A."/>
            <person name="Warr A."/>
            <person name="Hall R."/>
            <person name="Kim K."/>
            <person name="Hume D.A."/>
            <person name="Talbot R."/>
            <person name="Chow W."/>
            <person name="Howe K."/>
            <person name="Schwartz A.S."/>
            <person name="Watson M."/>
            <person name="Archibald A.L."/>
            <person name="Phillippy A.M."/>
            <person name="Smith T.P.L."/>
        </authorList>
    </citation>
    <scope>NUCLEOTIDE SEQUENCE [LARGE SCALE GENOMIC DNA]</scope>
</reference>
<dbReference type="SUPFAM" id="SSF47986">
    <property type="entry name" value="DEATH domain"/>
    <property type="match status" value="1"/>
</dbReference>
<dbReference type="InterPro" id="IPR004020">
    <property type="entry name" value="DAPIN"/>
</dbReference>
<feature type="domain" description="NACHT" evidence="7">
    <location>
        <begin position="269"/>
        <end position="473"/>
    </location>
</feature>
<dbReference type="Pfam" id="PF17776">
    <property type="entry name" value="NLRC4_HD2"/>
    <property type="match status" value="1"/>
</dbReference>
<dbReference type="InterPro" id="IPR007111">
    <property type="entry name" value="NACHT_NTPase"/>
</dbReference>
<dbReference type="GO" id="GO:0061702">
    <property type="term" value="C:canonical inflammasome complex"/>
    <property type="evidence" value="ECO:0007669"/>
    <property type="project" value="UniProtKB-SubCell"/>
</dbReference>
<evidence type="ECO:0000313" key="9">
    <source>
        <dbReference type="Proteomes" id="UP000314985"/>
    </source>
</evidence>
<keyword evidence="2" id="KW-0677">Repeat</keyword>
<accession>A0A4X1W0K8</accession>
<dbReference type="AlphaFoldDB" id="A0A4X1W0K8"/>
<keyword evidence="4" id="KW-0067">ATP-binding</keyword>
<evidence type="ECO:0000259" key="7">
    <source>
        <dbReference type="PROSITE" id="PS50837"/>
    </source>
</evidence>
<dbReference type="GO" id="GO:0005524">
    <property type="term" value="F:ATP binding"/>
    <property type="evidence" value="ECO:0007669"/>
    <property type="project" value="UniProtKB-KW"/>
</dbReference>
<keyword evidence="1" id="KW-0433">Leucine-rich repeat</keyword>
<dbReference type="PROSITE" id="PS50824">
    <property type="entry name" value="DAPIN"/>
    <property type="match status" value="1"/>
</dbReference>
<dbReference type="GO" id="GO:0005634">
    <property type="term" value="C:nucleus"/>
    <property type="evidence" value="ECO:0007669"/>
    <property type="project" value="UniProtKB-SubCell"/>
</dbReference>
<dbReference type="Gene3D" id="3.80.10.10">
    <property type="entry name" value="Ribonuclease Inhibitor"/>
    <property type="match status" value="1"/>
</dbReference>
<dbReference type="PANTHER" id="PTHR45690">
    <property type="entry name" value="NACHT, LRR AND PYD DOMAINS-CONTAINING PROTEIN 12"/>
    <property type="match status" value="1"/>
</dbReference>
<dbReference type="GO" id="GO:0006954">
    <property type="term" value="P:inflammatory response"/>
    <property type="evidence" value="ECO:0007669"/>
    <property type="project" value="UniProtKB-KW"/>
</dbReference>
<dbReference type="Gene3D" id="3.40.50.300">
    <property type="entry name" value="P-loop containing nucleotide triphosphate hydrolases"/>
    <property type="match status" value="1"/>
</dbReference>
<evidence type="ECO:0000256" key="3">
    <source>
        <dbReference type="ARBA" id="ARBA00022741"/>
    </source>
</evidence>
<feature type="compositionally biased region" description="Basic and acidic residues" evidence="5">
    <location>
        <begin position="244"/>
        <end position="253"/>
    </location>
</feature>
<dbReference type="SUPFAM" id="SSF52540">
    <property type="entry name" value="P-loop containing nucleoside triphosphate hydrolases"/>
    <property type="match status" value="1"/>
</dbReference>
<dbReference type="InterPro" id="IPR032675">
    <property type="entry name" value="LRR_dom_sf"/>
</dbReference>
<evidence type="ECO:0000256" key="4">
    <source>
        <dbReference type="ARBA" id="ARBA00022840"/>
    </source>
</evidence>
<dbReference type="InterPro" id="IPR041267">
    <property type="entry name" value="NLRP_HD2"/>
</dbReference>
<dbReference type="SUPFAM" id="SSF52047">
    <property type="entry name" value="RNI-like"/>
    <property type="match status" value="1"/>
</dbReference>
<dbReference type="InterPro" id="IPR011029">
    <property type="entry name" value="DEATH-like_dom_sf"/>
</dbReference>
<evidence type="ECO:0000256" key="2">
    <source>
        <dbReference type="ARBA" id="ARBA00022737"/>
    </source>
</evidence>
<feature type="region of interest" description="Disordered" evidence="5">
    <location>
        <begin position="201"/>
        <end position="253"/>
    </location>
</feature>
<dbReference type="PRINTS" id="PR00364">
    <property type="entry name" value="DISEASERSIST"/>
</dbReference>
<dbReference type="SMART" id="SM01289">
    <property type="entry name" value="PYRIN"/>
    <property type="match status" value="1"/>
</dbReference>
<evidence type="ECO:0008006" key="10">
    <source>
        <dbReference type="Google" id="ProtNLM"/>
    </source>
</evidence>
<evidence type="ECO:0000259" key="6">
    <source>
        <dbReference type="PROSITE" id="PS50824"/>
    </source>
</evidence>
<dbReference type="Proteomes" id="UP000314985">
    <property type="component" value="Chromosome 2"/>
</dbReference>
<dbReference type="Pfam" id="PF02758">
    <property type="entry name" value="PYRIN"/>
    <property type="match status" value="1"/>
</dbReference>
<proteinExistence type="predicted"/>
<dbReference type="GO" id="GO:0012505">
    <property type="term" value="C:endomembrane system"/>
    <property type="evidence" value="ECO:0007669"/>
    <property type="project" value="UniProtKB-SubCell"/>
</dbReference>
<evidence type="ECO:0000256" key="5">
    <source>
        <dbReference type="SAM" id="MobiDB-lite"/>
    </source>
</evidence>
<dbReference type="PANTHER" id="PTHR45690:SF1">
    <property type="entry name" value="NACHT, LRR AND PYD DOMAINS-CONTAINING PROTEIN 6"/>
    <property type="match status" value="1"/>
</dbReference>
<dbReference type="InterPro" id="IPR050637">
    <property type="entry name" value="NLRP_innate_immun_reg"/>
</dbReference>
<protein>
    <recommendedName>
        <fullName evidence="10">NLR family pyrin domain containing 6</fullName>
    </recommendedName>
</protein>
<dbReference type="Ensembl" id="ENSSSCT00070055410.1">
    <property type="protein sequence ID" value="ENSSSCP00070047048.1"/>
    <property type="gene ID" value="ENSSSCG00070027634.1"/>
</dbReference>
<dbReference type="Gene3D" id="1.10.533.10">
    <property type="entry name" value="Death Domain, Fas"/>
    <property type="match status" value="1"/>
</dbReference>
<dbReference type="Pfam" id="PF17779">
    <property type="entry name" value="WHD_NOD2"/>
    <property type="match status" value="1"/>
</dbReference>
<dbReference type="CDD" id="cd08321">
    <property type="entry name" value="Pyrin_ASC-like"/>
    <property type="match status" value="1"/>
</dbReference>
<dbReference type="InterPro" id="IPR027417">
    <property type="entry name" value="P-loop_NTPase"/>
</dbReference>
<dbReference type="SMART" id="SM00368">
    <property type="entry name" value="LRR_RI"/>
    <property type="match status" value="3"/>
</dbReference>
<sequence length="963" mass="105929">MEPLAAAARELLLVALEDLSQEQLKRFCHKLRDAPLDGRSIPRGRLEGSDAVDLAEQLIHFYGPELALEVARKTLKRADVRDVAAQLKEQQLQSKHRVGESLGSLPLDSLAPEQSPGHRPPFFLPSSASPRKAPARPPAFVHKLWALGLRSCGWPRTADCALPTPHKRRGLITVLPFRARPQILGAALRVRVQEEIPRARAAAARQGEGEERPLGENQQALHQGAHCARDSGAPDSGPAEEPEPERARRSDTHTFNRLFSRDAEGQRPLTVVLQGPAGIGKTMAAKKILYDWAAGKLYHGQVDFAFFMPCRELLERSGTCSLADLILEQCPDRSAPVPQILAQAERLLFILDGVEELPAPGPSEAVPCTDPLEAASGARVLGGLLSKVLLPAARLLVTTRAAAPGRLQGRLCSPQCAEVCGFSDKDKKKYFYKFFRDERRAEQAYRFVKENETLFSLCFVPFVCWIVCTVLRQQLELGQDLSRTSKTTTAVYLLFVASFLSSAPAADGPQLQDELRKLCRLACEGVLGRRAQFSQKDLERLELLHSQVQTPFLSKKELPGVLETEVTYQFIDQSFQEFFAALSYLLEDEGSPRAPAGGVGALLRGDAEPRCHLALTTRFLFGLLSAERMRDIERHLGCSVSKRVKQDVLRWVQEQGQGCPRAGPEGTKETQALQGAEEPEEEEDEELSYPLELLYCLYETQEEAFVRQALRGLPELALERVHFSRMDLAVLSYCIRCCPVGQALRLDSCRLAIRQEKKKKSLVKRLQGSLGGSASRATVRKPLGSPLRPLCEAMVDQQCGLSSLTLSHCKLPDSVCGDLSEALRKAPALTELGLLHNGLSEAGLRALSEGLAWPECQVQTLRMQQPGLQGTPQYVAGLLQHSPALATLDLSGCQLSERMVTYLCAALRYPGCRLQTLRLTSVELSERSLQELQAVGTAKPGLVITHEALGSRPKPPEGFDSAL</sequence>
<evidence type="ECO:0000313" key="8">
    <source>
        <dbReference type="Ensembl" id="ENSSSCP00070047048.1"/>
    </source>
</evidence>
<dbReference type="InterPro" id="IPR041075">
    <property type="entry name" value="NOD1/2_WH"/>
</dbReference>
<evidence type="ECO:0000256" key="1">
    <source>
        <dbReference type="ARBA" id="ARBA00022614"/>
    </source>
</evidence>
<dbReference type="Pfam" id="PF05729">
    <property type="entry name" value="NACHT"/>
    <property type="match status" value="1"/>
</dbReference>
<organism evidence="8 9">
    <name type="scientific">Sus scrofa</name>
    <name type="common">Pig</name>
    <dbReference type="NCBI Taxonomy" id="9823"/>
    <lineage>
        <taxon>Eukaryota</taxon>
        <taxon>Metazoa</taxon>
        <taxon>Chordata</taxon>
        <taxon>Craniata</taxon>
        <taxon>Vertebrata</taxon>
        <taxon>Euteleostomi</taxon>
        <taxon>Mammalia</taxon>
        <taxon>Eutheria</taxon>
        <taxon>Laurasiatheria</taxon>
        <taxon>Artiodactyla</taxon>
        <taxon>Suina</taxon>
        <taxon>Suidae</taxon>
        <taxon>Sus</taxon>
    </lineage>
</organism>
<name>A0A4X1W0K8_PIG</name>
<feature type="region of interest" description="Disordered" evidence="5">
    <location>
        <begin position="656"/>
        <end position="683"/>
    </location>
</feature>
<dbReference type="FunFam" id="1.10.533.10:FF:000069">
    <property type="entry name" value="NACHT, LRR and PYD domains-containing protein 6"/>
    <property type="match status" value="1"/>
</dbReference>
<dbReference type="GO" id="GO:0045087">
    <property type="term" value="P:innate immune response"/>
    <property type="evidence" value="ECO:0007669"/>
    <property type="project" value="UniProtKB-KW"/>
</dbReference>
<reference evidence="8" key="2">
    <citation type="submission" date="2025-08" db="UniProtKB">
        <authorList>
            <consortium name="Ensembl"/>
        </authorList>
    </citation>
    <scope>IDENTIFICATION</scope>
</reference>
<feature type="domain" description="Pyrin" evidence="6">
    <location>
        <begin position="1"/>
        <end position="93"/>
    </location>
</feature>
<keyword evidence="3" id="KW-0547">Nucleotide-binding</keyword>
<dbReference type="PROSITE" id="PS50837">
    <property type="entry name" value="NACHT"/>
    <property type="match status" value="1"/>
</dbReference>
<feature type="region of interest" description="Disordered" evidence="5">
    <location>
        <begin position="103"/>
        <end position="135"/>
    </location>
</feature>